<sequence length="36" mass="3909">MKLATNIIIILVLSSCATHSKCDAYSKVPEKTKTIS</sequence>
<reference evidence="2" key="1">
    <citation type="submission" date="2020-05" db="EMBL/GenBank/DDBJ databases">
        <authorList>
            <person name="Chiriac C."/>
            <person name="Salcher M."/>
            <person name="Ghai R."/>
            <person name="Kavagutti S V."/>
        </authorList>
    </citation>
    <scope>NUCLEOTIDE SEQUENCE</scope>
</reference>
<name>A0A6J5R8P8_9CAUD</name>
<gene>
    <name evidence="2" type="ORF">UFOVP1247_331</name>
    <name evidence="1" type="ORF">UFOVP970_18</name>
</gene>
<dbReference type="EMBL" id="LR797195">
    <property type="protein sequence ID" value="CAB4193960.1"/>
    <property type="molecule type" value="Genomic_DNA"/>
</dbReference>
<evidence type="ECO:0000313" key="2">
    <source>
        <dbReference type="EMBL" id="CAB4193960.1"/>
    </source>
</evidence>
<evidence type="ECO:0008006" key="3">
    <source>
        <dbReference type="Google" id="ProtNLM"/>
    </source>
</evidence>
<proteinExistence type="predicted"/>
<organism evidence="2">
    <name type="scientific">uncultured Caudovirales phage</name>
    <dbReference type="NCBI Taxonomy" id="2100421"/>
    <lineage>
        <taxon>Viruses</taxon>
        <taxon>Duplodnaviria</taxon>
        <taxon>Heunggongvirae</taxon>
        <taxon>Uroviricota</taxon>
        <taxon>Caudoviricetes</taxon>
        <taxon>Peduoviridae</taxon>
        <taxon>Maltschvirus</taxon>
        <taxon>Maltschvirus maltsch</taxon>
    </lineage>
</organism>
<accession>A0A6J5R8P8</accession>
<evidence type="ECO:0000313" key="1">
    <source>
        <dbReference type="EMBL" id="CAB4173980.1"/>
    </source>
</evidence>
<dbReference type="EMBL" id="LR796916">
    <property type="protein sequence ID" value="CAB4173980.1"/>
    <property type="molecule type" value="Genomic_DNA"/>
</dbReference>
<dbReference type="PROSITE" id="PS51257">
    <property type="entry name" value="PROKAR_LIPOPROTEIN"/>
    <property type="match status" value="1"/>
</dbReference>
<protein>
    <recommendedName>
        <fullName evidence="3">Lipoprotein</fullName>
    </recommendedName>
</protein>